<dbReference type="PANTHER" id="PTHR43744:SF9">
    <property type="entry name" value="POLYGALACTURONAN_RHAMNOGALACTURONAN TRANSPORT SYSTEM PERMEASE PROTEIN YTCP"/>
    <property type="match status" value="1"/>
</dbReference>
<evidence type="ECO:0000259" key="8">
    <source>
        <dbReference type="PROSITE" id="PS50928"/>
    </source>
</evidence>
<comment type="similarity">
    <text evidence="7">Belongs to the binding-protein-dependent transport system permease family.</text>
</comment>
<evidence type="ECO:0000256" key="7">
    <source>
        <dbReference type="RuleBase" id="RU363032"/>
    </source>
</evidence>
<evidence type="ECO:0000256" key="2">
    <source>
        <dbReference type="ARBA" id="ARBA00022448"/>
    </source>
</evidence>
<keyword evidence="10" id="KW-1185">Reference proteome</keyword>
<dbReference type="InterPro" id="IPR000515">
    <property type="entry name" value="MetI-like"/>
</dbReference>
<keyword evidence="3" id="KW-1003">Cell membrane</keyword>
<evidence type="ECO:0000256" key="4">
    <source>
        <dbReference type="ARBA" id="ARBA00022692"/>
    </source>
</evidence>
<gene>
    <name evidence="9" type="ORF">ACFOUW_22625</name>
</gene>
<organism evidence="9 10">
    <name type="scientific">Tenggerimyces flavus</name>
    <dbReference type="NCBI Taxonomy" id="1708749"/>
    <lineage>
        <taxon>Bacteria</taxon>
        <taxon>Bacillati</taxon>
        <taxon>Actinomycetota</taxon>
        <taxon>Actinomycetes</taxon>
        <taxon>Propionibacteriales</taxon>
        <taxon>Nocardioidaceae</taxon>
        <taxon>Tenggerimyces</taxon>
    </lineage>
</organism>
<dbReference type="Pfam" id="PF00528">
    <property type="entry name" value="BPD_transp_1"/>
    <property type="match status" value="1"/>
</dbReference>
<protein>
    <submittedName>
        <fullName evidence="9">Carbohydrate ABC transporter permease</fullName>
    </submittedName>
</protein>
<dbReference type="Gene3D" id="1.10.3720.10">
    <property type="entry name" value="MetI-like"/>
    <property type="match status" value="1"/>
</dbReference>
<evidence type="ECO:0000256" key="1">
    <source>
        <dbReference type="ARBA" id="ARBA00004651"/>
    </source>
</evidence>
<comment type="caution">
    <text evidence="9">The sequence shown here is derived from an EMBL/GenBank/DDBJ whole genome shotgun (WGS) entry which is preliminary data.</text>
</comment>
<feature type="transmembrane region" description="Helical" evidence="7">
    <location>
        <begin position="80"/>
        <end position="98"/>
    </location>
</feature>
<evidence type="ECO:0000313" key="9">
    <source>
        <dbReference type="EMBL" id="MFC3763650.1"/>
    </source>
</evidence>
<evidence type="ECO:0000256" key="6">
    <source>
        <dbReference type="ARBA" id="ARBA00023136"/>
    </source>
</evidence>
<dbReference type="RefSeq" id="WP_205118526.1">
    <property type="nucleotide sequence ID" value="NZ_JAFBCM010000001.1"/>
</dbReference>
<dbReference type="EMBL" id="JBHRZH010000020">
    <property type="protein sequence ID" value="MFC3763650.1"/>
    <property type="molecule type" value="Genomic_DNA"/>
</dbReference>
<dbReference type="PANTHER" id="PTHR43744">
    <property type="entry name" value="ABC TRANSPORTER PERMEASE PROTEIN MG189-RELATED-RELATED"/>
    <property type="match status" value="1"/>
</dbReference>
<accession>A0ABV7YIX6</accession>
<dbReference type="Proteomes" id="UP001595699">
    <property type="component" value="Unassembled WGS sequence"/>
</dbReference>
<dbReference type="PROSITE" id="PS50928">
    <property type="entry name" value="ABC_TM1"/>
    <property type="match status" value="1"/>
</dbReference>
<reference evidence="10" key="1">
    <citation type="journal article" date="2019" name="Int. J. Syst. Evol. Microbiol.">
        <title>The Global Catalogue of Microorganisms (GCM) 10K type strain sequencing project: providing services to taxonomists for standard genome sequencing and annotation.</title>
        <authorList>
            <consortium name="The Broad Institute Genomics Platform"/>
            <consortium name="The Broad Institute Genome Sequencing Center for Infectious Disease"/>
            <person name="Wu L."/>
            <person name="Ma J."/>
        </authorList>
    </citation>
    <scope>NUCLEOTIDE SEQUENCE [LARGE SCALE GENOMIC DNA]</scope>
    <source>
        <strain evidence="10">CGMCC 4.7241</strain>
    </source>
</reference>
<feature type="transmembrane region" description="Helical" evidence="7">
    <location>
        <begin position="260"/>
        <end position="277"/>
    </location>
</feature>
<evidence type="ECO:0000256" key="3">
    <source>
        <dbReference type="ARBA" id="ARBA00022475"/>
    </source>
</evidence>
<keyword evidence="2 7" id="KW-0813">Transport</keyword>
<keyword evidence="6 7" id="KW-0472">Membrane</keyword>
<feature type="transmembrane region" description="Helical" evidence="7">
    <location>
        <begin position="110"/>
        <end position="129"/>
    </location>
</feature>
<keyword evidence="5 7" id="KW-1133">Transmembrane helix</keyword>
<feature type="transmembrane region" description="Helical" evidence="7">
    <location>
        <begin position="183"/>
        <end position="208"/>
    </location>
</feature>
<dbReference type="InterPro" id="IPR035906">
    <property type="entry name" value="MetI-like_sf"/>
</dbReference>
<proteinExistence type="inferred from homology"/>
<comment type="subcellular location">
    <subcellularLocation>
        <location evidence="1 7">Cell membrane</location>
        <topology evidence="1 7">Multi-pass membrane protein</topology>
    </subcellularLocation>
</comment>
<evidence type="ECO:0000313" key="10">
    <source>
        <dbReference type="Proteomes" id="UP001595699"/>
    </source>
</evidence>
<name>A0ABV7YIX6_9ACTN</name>
<feature type="transmembrane region" description="Helical" evidence="7">
    <location>
        <begin position="141"/>
        <end position="162"/>
    </location>
</feature>
<evidence type="ECO:0000256" key="5">
    <source>
        <dbReference type="ARBA" id="ARBA00022989"/>
    </source>
</evidence>
<sequence>MKLLDSRRVFVVFNYLFLGALALLCLFPLVHTLALSFSASAAADAGRVTIWPVQFTTAAYEYAFTNPQFLRSFGTSIERVVLGVTVNMVLTILVAYPLSKAPGVLRGRTAYVWFFVITMLFAAGLVPTYMVVQATGLLDSIWALILPKAVPVFNVILLLNFFRSLPKELEEAAFVDGAGHWTVLLRIYLPLSKPALATITLFTIVAHWNSWFDGIIYMNSPEHYPLQSYLQTLVVQDSLSVRSLNEMDLLQEVSNRTYKAAQIFLAALPVLAVYPFLQRYFIKGINLGSVKG</sequence>
<keyword evidence="4 7" id="KW-0812">Transmembrane</keyword>
<dbReference type="SUPFAM" id="SSF161098">
    <property type="entry name" value="MetI-like"/>
    <property type="match status" value="1"/>
</dbReference>
<dbReference type="CDD" id="cd06261">
    <property type="entry name" value="TM_PBP2"/>
    <property type="match status" value="1"/>
</dbReference>
<feature type="domain" description="ABC transmembrane type-1" evidence="8">
    <location>
        <begin position="73"/>
        <end position="277"/>
    </location>
</feature>